<dbReference type="OrthoDB" id="5180771at2"/>
<proteinExistence type="predicted"/>
<dbReference type="RefSeq" id="WP_091614309.1">
    <property type="nucleotide sequence ID" value="NZ_FOEF01000002.1"/>
</dbReference>
<name>A0A1H8TFE8_9PSEU</name>
<reference evidence="2 3" key="1">
    <citation type="submission" date="2016-10" db="EMBL/GenBank/DDBJ databases">
        <authorList>
            <person name="de Groot N.N."/>
        </authorList>
    </citation>
    <scope>NUCLEOTIDE SEQUENCE [LARGE SCALE GENOMIC DNA]</scope>
    <source>
        <strain evidence="2 3">DSM 44993</strain>
    </source>
</reference>
<dbReference type="STRING" id="394193.SAMN04489732_102583"/>
<gene>
    <name evidence="2" type="ORF">SAMN04489732_102583</name>
</gene>
<feature type="region of interest" description="Disordered" evidence="1">
    <location>
        <begin position="83"/>
        <end position="104"/>
    </location>
</feature>
<dbReference type="EMBL" id="FOEF01000002">
    <property type="protein sequence ID" value="SEO89476.1"/>
    <property type="molecule type" value="Genomic_DNA"/>
</dbReference>
<evidence type="ECO:0000313" key="2">
    <source>
        <dbReference type="EMBL" id="SEO89476.1"/>
    </source>
</evidence>
<dbReference type="AlphaFoldDB" id="A0A1H8TFE8"/>
<evidence type="ECO:0000256" key="1">
    <source>
        <dbReference type="SAM" id="MobiDB-lite"/>
    </source>
</evidence>
<dbReference type="Proteomes" id="UP000198582">
    <property type="component" value="Unassembled WGS sequence"/>
</dbReference>
<protein>
    <submittedName>
        <fullName evidence="2">Uncharacterized protein</fullName>
    </submittedName>
</protein>
<accession>A0A1H8TFE8</accession>
<sequence length="166" mass="18015">MSARITQVDDLRLVAQPSAVPCTELFVRLLLSDWSLLPMVEQVTATTGRLVGDVVDQSRPSAPAFVTVRLQLRGDVLVVEVEDDLPDPRPPRPAPGERMGVEPRGAAGRTTWCELPLPGGLSAGQVRLPRRQERRTLVDEPVSGAPVAADPEVLERLLNRLSGWSG</sequence>
<evidence type="ECO:0000313" key="3">
    <source>
        <dbReference type="Proteomes" id="UP000198582"/>
    </source>
</evidence>
<organism evidence="2 3">
    <name type="scientific">Amycolatopsis saalfeldensis</name>
    <dbReference type="NCBI Taxonomy" id="394193"/>
    <lineage>
        <taxon>Bacteria</taxon>
        <taxon>Bacillati</taxon>
        <taxon>Actinomycetota</taxon>
        <taxon>Actinomycetes</taxon>
        <taxon>Pseudonocardiales</taxon>
        <taxon>Pseudonocardiaceae</taxon>
        <taxon>Amycolatopsis</taxon>
    </lineage>
</organism>
<keyword evidence="3" id="KW-1185">Reference proteome</keyword>